<proteinExistence type="predicted"/>
<gene>
    <name evidence="3" type="ORF">SAMN04487966_101454</name>
</gene>
<keyword evidence="2" id="KW-0472">Membrane</keyword>
<dbReference type="RefSeq" id="WP_342715177.1">
    <property type="nucleotide sequence ID" value="NZ_CBDRLN010000009.1"/>
</dbReference>
<feature type="transmembrane region" description="Helical" evidence="2">
    <location>
        <begin position="77"/>
        <end position="99"/>
    </location>
</feature>
<evidence type="ECO:0000313" key="4">
    <source>
        <dbReference type="Proteomes" id="UP000198881"/>
    </source>
</evidence>
<evidence type="ECO:0008006" key="5">
    <source>
        <dbReference type="Google" id="ProtNLM"/>
    </source>
</evidence>
<dbReference type="EMBL" id="FPCG01000001">
    <property type="protein sequence ID" value="SFV20576.1"/>
    <property type="molecule type" value="Genomic_DNA"/>
</dbReference>
<evidence type="ECO:0000313" key="3">
    <source>
        <dbReference type="EMBL" id="SFV20576.1"/>
    </source>
</evidence>
<dbReference type="STRING" id="574650.SAMN04487966_101454"/>
<evidence type="ECO:0000256" key="1">
    <source>
        <dbReference type="SAM" id="MobiDB-lite"/>
    </source>
</evidence>
<keyword evidence="2" id="KW-0812">Transmembrane</keyword>
<protein>
    <recommendedName>
        <fullName evidence="5">DUF4157 domain-containing protein</fullName>
    </recommendedName>
</protein>
<feature type="region of interest" description="Disordered" evidence="1">
    <location>
        <begin position="131"/>
        <end position="154"/>
    </location>
</feature>
<reference evidence="3 4" key="1">
    <citation type="submission" date="2016-10" db="EMBL/GenBank/DDBJ databases">
        <authorList>
            <person name="de Groot N.N."/>
        </authorList>
    </citation>
    <scope>NUCLEOTIDE SEQUENCE [LARGE SCALE GENOMIC DNA]</scope>
    <source>
        <strain evidence="3 4">CGMCC 1.7054</strain>
    </source>
</reference>
<sequence>MRQIWNAANLSSVLGLVGALCAGCRIERGPDGLILAHGYRWSFPDGGAFTVGNVVFFRPRTRITPLLLAHEARHATQWAWCLGLPFLPLYGLAVAWSLLRTGDTASRNLFERGAGLQAGGYAERPVRWPSRGRRFPVDREGPTAPSGPSGGHLA</sequence>
<evidence type="ECO:0000256" key="2">
    <source>
        <dbReference type="SAM" id="Phobius"/>
    </source>
</evidence>
<dbReference type="AlphaFoldDB" id="A0A1I7MF81"/>
<dbReference type="Proteomes" id="UP000198881">
    <property type="component" value="Unassembled WGS sequence"/>
</dbReference>
<accession>A0A1I7MF81</accession>
<keyword evidence="2" id="KW-1133">Transmembrane helix</keyword>
<keyword evidence="4" id="KW-1185">Reference proteome</keyword>
<organism evidence="3 4">
    <name type="scientific">Micrococcus terreus</name>
    <dbReference type="NCBI Taxonomy" id="574650"/>
    <lineage>
        <taxon>Bacteria</taxon>
        <taxon>Bacillati</taxon>
        <taxon>Actinomycetota</taxon>
        <taxon>Actinomycetes</taxon>
        <taxon>Micrococcales</taxon>
        <taxon>Micrococcaceae</taxon>
        <taxon>Micrococcus</taxon>
    </lineage>
</organism>
<name>A0A1I7MF81_9MICC</name>